<gene>
    <name evidence="1" type="ORF">CLV67_118111</name>
</gene>
<evidence type="ECO:0000313" key="2">
    <source>
        <dbReference type="Proteomes" id="UP000239415"/>
    </source>
</evidence>
<sequence>MLVLLIVLGMVLLVACAALWPDREEPAAPLDIAASLEGALASQLLAGEINPGQYQRALARLAARDNERHPLSAPPRE</sequence>
<organism evidence="1 2">
    <name type="scientific">Actinoplanes italicus</name>
    <dbReference type="NCBI Taxonomy" id="113567"/>
    <lineage>
        <taxon>Bacteria</taxon>
        <taxon>Bacillati</taxon>
        <taxon>Actinomycetota</taxon>
        <taxon>Actinomycetes</taxon>
        <taxon>Micromonosporales</taxon>
        <taxon>Micromonosporaceae</taxon>
        <taxon>Actinoplanes</taxon>
    </lineage>
</organism>
<dbReference type="EMBL" id="PVMZ01000018">
    <property type="protein sequence ID" value="PRX16780.1"/>
    <property type="molecule type" value="Genomic_DNA"/>
</dbReference>
<name>A0A2T0K2E4_9ACTN</name>
<evidence type="ECO:0000313" key="1">
    <source>
        <dbReference type="EMBL" id="PRX16780.1"/>
    </source>
</evidence>
<accession>A0A2T0K2E4</accession>
<keyword evidence="2" id="KW-1185">Reference proteome</keyword>
<dbReference type="Proteomes" id="UP000239415">
    <property type="component" value="Unassembled WGS sequence"/>
</dbReference>
<protein>
    <submittedName>
        <fullName evidence="1">Uncharacterized protein</fullName>
    </submittedName>
</protein>
<dbReference type="RefSeq" id="WP_146169411.1">
    <property type="nucleotide sequence ID" value="NZ_BOMO01000065.1"/>
</dbReference>
<proteinExistence type="predicted"/>
<reference evidence="1 2" key="1">
    <citation type="submission" date="2018-03" db="EMBL/GenBank/DDBJ databases">
        <title>Genomic Encyclopedia of Archaeal and Bacterial Type Strains, Phase II (KMG-II): from individual species to whole genera.</title>
        <authorList>
            <person name="Goeker M."/>
        </authorList>
    </citation>
    <scope>NUCLEOTIDE SEQUENCE [LARGE SCALE GENOMIC DNA]</scope>
    <source>
        <strain evidence="1 2">DSM 43146</strain>
    </source>
</reference>
<comment type="caution">
    <text evidence="1">The sequence shown here is derived from an EMBL/GenBank/DDBJ whole genome shotgun (WGS) entry which is preliminary data.</text>
</comment>
<dbReference type="AlphaFoldDB" id="A0A2T0K2E4"/>